<name>A0A7C9D2C2_OPUST</name>
<reference evidence="1" key="2">
    <citation type="submission" date="2020-07" db="EMBL/GenBank/DDBJ databases">
        <authorList>
            <person name="Vera ALvarez R."/>
            <person name="Arias-Moreno D.M."/>
            <person name="Jimenez-Jacinto V."/>
            <person name="Jimenez-Bremont J.F."/>
            <person name="Swaminathan K."/>
            <person name="Moose S.P."/>
            <person name="Guerrero-Gonzalez M.L."/>
            <person name="Marino-Ramirez L."/>
            <person name="Landsman D."/>
            <person name="Rodriguez-Kessler M."/>
            <person name="Delgado-Sanchez P."/>
        </authorList>
    </citation>
    <scope>NUCLEOTIDE SEQUENCE</scope>
    <source>
        <tissue evidence="1">Cladode</tissue>
    </source>
</reference>
<evidence type="ECO:0000313" key="1">
    <source>
        <dbReference type="EMBL" id="MBA4631427.1"/>
    </source>
</evidence>
<proteinExistence type="predicted"/>
<dbReference type="AlphaFoldDB" id="A0A7C9D2C2"/>
<dbReference type="EMBL" id="GISG01077741">
    <property type="protein sequence ID" value="MBA4631427.1"/>
    <property type="molecule type" value="Transcribed_RNA"/>
</dbReference>
<sequence length="474" mass="52198">MSVERSFESWEVMQRHGQDWVGKLAEGFTGLIQSRITQSPFLWPATAKLFDVEFEFPSHNFLARDFGVDIDNHGINGVGAILDMGGKIGQAGADLGACLNGLVQQFFRSIPIPFMQGENDKGLAKVHHTEIGGQGRQRIVVAGKELDSLAEQLENLRFCEDDDAIDGVAEDELSGFNLKIAGLFGRSRGTVNMTSAYDSRTGDVQSSVVARGDLWRFEASSGNSTIGTENPSLFLVQLGPLLFIRDTTFLLPVHLSKQHLLWYGYDRKNHLHSLCPAVWSKHRRWLLMSMICLNPLACSFVDLQFPNGQLTYVAGEGLTTSAFLPLCGGLLQAQGQYPGEMRFSFSYKNKWGTRFTPMVQWPDKSVGLGFAQDLAWKRSGLLVRPTIQFSICPTFGGSDPGLRAELIHSVKEQLSLIYGCSYSTYPSAFACVSVGRSKWNGNVGSTGIVVRVETPLSDMGRPSFSVQLNSGIEF</sequence>
<accession>A0A7C9D2C2</accession>
<dbReference type="PANTHER" id="PTHR34541">
    <property type="entry name" value="OS01G0729900 PROTEIN"/>
    <property type="match status" value="1"/>
</dbReference>
<dbReference type="PANTHER" id="PTHR34541:SF2">
    <property type="entry name" value="OS01G0729900 PROTEIN"/>
    <property type="match status" value="1"/>
</dbReference>
<reference evidence="1" key="1">
    <citation type="journal article" date="2013" name="J. Plant Res.">
        <title>Effect of fungi and light on seed germination of three Opuntia species from semiarid lands of central Mexico.</title>
        <authorList>
            <person name="Delgado-Sanchez P."/>
            <person name="Jimenez-Bremont J.F."/>
            <person name="Guerrero-Gonzalez Mde L."/>
            <person name="Flores J."/>
        </authorList>
    </citation>
    <scope>NUCLEOTIDE SEQUENCE</scope>
    <source>
        <tissue evidence="1">Cladode</tissue>
    </source>
</reference>
<organism evidence="1">
    <name type="scientific">Opuntia streptacantha</name>
    <name type="common">Prickly pear cactus</name>
    <name type="synonym">Opuntia cardona</name>
    <dbReference type="NCBI Taxonomy" id="393608"/>
    <lineage>
        <taxon>Eukaryota</taxon>
        <taxon>Viridiplantae</taxon>
        <taxon>Streptophyta</taxon>
        <taxon>Embryophyta</taxon>
        <taxon>Tracheophyta</taxon>
        <taxon>Spermatophyta</taxon>
        <taxon>Magnoliopsida</taxon>
        <taxon>eudicotyledons</taxon>
        <taxon>Gunneridae</taxon>
        <taxon>Pentapetalae</taxon>
        <taxon>Caryophyllales</taxon>
        <taxon>Cactineae</taxon>
        <taxon>Cactaceae</taxon>
        <taxon>Opuntioideae</taxon>
        <taxon>Opuntia</taxon>
    </lineage>
</organism>
<protein>
    <submittedName>
        <fullName evidence="1">Uncharacterized protein</fullName>
    </submittedName>
</protein>